<evidence type="ECO:0000259" key="9">
    <source>
        <dbReference type="PROSITE" id="PS50157"/>
    </source>
</evidence>
<dbReference type="AlphaFoldDB" id="A0A0C3B7A5"/>
<dbReference type="Pfam" id="PF00096">
    <property type="entry name" value="zf-C2H2"/>
    <property type="match status" value="2"/>
</dbReference>
<feature type="region of interest" description="Disordered" evidence="8">
    <location>
        <begin position="1"/>
        <end position="47"/>
    </location>
</feature>
<dbReference type="EMBL" id="KN824279">
    <property type="protein sequence ID" value="KIM32700.1"/>
    <property type="molecule type" value="Genomic_DNA"/>
</dbReference>
<feature type="compositionally biased region" description="Basic and acidic residues" evidence="8">
    <location>
        <begin position="9"/>
        <end position="18"/>
    </location>
</feature>
<dbReference type="PANTHER" id="PTHR24394:SF29">
    <property type="entry name" value="MYONEURIN"/>
    <property type="match status" value="1"/>
</dbReference>
<evidence type="ECO:0000256" key="4">
    <source>
        <dbReference type="ARBA" id="ARBA00022771"/>
    </source>
</evidence>
<keyword evidence="2" id="KW-0479">Metal-binding</keyword>
<dbReference type="PROSITE" id="PS50157">
    <property type="entry name" value="ZINC_FINGER_C2H2_2"/>
    <property type="match status" value="2"/>
</dbReference>
<proteinExistence type="predicted"/>
<dbReference type="STRING" id="933852.A0A0C3B7A5"/>
<dbReference type="PROSITE" id="PS00028">
    <property type="entry name" value="ZINC_FINGER_C2H2_1"/>
    <property type="match status" value="2"/>
</dbReference>
<reference evidence="11" key="2">
    <citation type="submission" date="2015-01" db="EMBL/GenBank/DDBJ databases">
        <title>Evolutionary Origins and Diversification of the Mycorrhizal Mutualists.</title>
        <authorList>
            <consortium name="DOE Joint Genome Institute"/>
            <consortium name="Mycorrhizal Genomics Consortium"/>
            <person name="Kohler A."/>
            <person name="Kuo A."/>
            <person name="Nagy L.G."/>
            <person name="Floudas D."/>
            <person name="Copeland A."/>
            <person name="Barry K.W."/>
            <person name="Cichocki N."/>
            <person name="Veneault-Fourrey C."/>
            <person name="LaButti K."/>
            <person name="Lindquist E.A."/>
            <person name="Lipzen A."/>
            <person name="Lundell T."/>
            <person name="Morin E."/>
            <person name="Murat C."/>
            <person name="Riley R."/>
            <person name="Ohm R."/>
            <person name="Sun H."/>
            <person name="Tunlid A."/>
            <person name="Henrissat B."/>
            <person name="Grigoriev I.V."/>
            <person name="Hibbett D.S."/>
            <person name="Martin F."/>
        </authorList>
    </citation>
    <scope>NUCLEOTIDE SEQUENCE [LARGE SCALE GENOMIC DNA]</scope>
    <source>
        <strain evidence="11">MAFF 305830</strain>
    </source>
</reference>
<dbReference type="SUPFAM" id="SSF57667">
    <property type="entry name" value="beta-beta-alpha zinc fingers"/>
    <property type="match status" value="1"/>
</dbReference>
<evidence type="ECO:0000256" key="5">
    <source>
        <dbReference type="ARBA" id="ARBA00022833"/>
    </source>
</evidence>
<dbReference type="Proteomes" id="UP000054097">
    <property type="component" value="Unassembled WGS sequence"/>
</dbReference>
<feature type="domain" description="C2H2-type" evidence="9">
    <location>
        <begin position="132"/>
        <end position="161"/>
    </location>
</feature>
<keyword evidence="5" id="KW-0862">Zinc</keyword>
<accession>A0A0C3B7A5</accession>
<dbReference type="PANTHER" id="PTHR24394">
    <property type="entry name" value="ZINC FINGER PROTEIN"/>
    <property type="match status" value="1"/>
</dbReference>
<dbReference type="GO" id="GO:0008270">
    <property type="term" value="F:zinc ion binding"/>
    <property type="evidence" value="ECO:0007669"/>
    <property type="project" value="UniProtKB-KW"/>
</dbReference>
<dbReference type="Gene3D" id="3.30.160.60">
    <property type="entry name" value="Classic Zinc Finger"/>
    <property type="match status" value="2"/>
</dbReference>
<keyword evidence="3" id="KW-0677">Repeat</keyword>
<dbReference type="InterPro" id="IPR036236">
    <property type="entry name" value="Znf_C2H2_sf"/>
</dbReference>
<dbReference type="FunFam" id="3.30.160.60:FF:000005">
    <property type="entry name" value="Zinc finger protein 14 homolog"/>
    <property type="match status" value="1"/>
</dbReference>
<reference evidence="10 11" key="1">
    <citation type="submission" date="2014-04" db="EMBL/GenBank/DDBJ databases">
        <authorList>
            <consortium name="DOE Joint Genome Institute"/>
            <person name="Kuo A."/>
            <person name="Zuccaro A."/>
            <person name="Kohler A."/>
            <person name="Nagy L.G."/>
            <person name="Floudas D."/>
            <person name="Copeland A."/>
            <person name="Barry K.W."/>
            <person name="Cichocki N."/>
            <person name="Veneault-Fourrey C."/>
            <person name="LaButti K."/>
            <person name="Lindquist E.A."/>
            <person name="Lipzen A."/>
            <person name="Lundell T."/>
            <person name="Morin E."/>
            <person name="Murat C."/>
            <person name="Sun H."/>
            <person name="Tunlid A."/>
            <person name="Henrissat B."/>
            <person name="Grigoriev I.V."/>
            <person name="Hibbett D.S."/>
            <person name="Martin F."/>
            <person name="Nordberg H.P."/>
            <person name="Cantor M.N."/>
            <person name="Hua S.X."/>
        </authorList>
    </citation>
    <scope>NUCLEOTIDE SEQUENCE [LARGE SCALE GENOMIC DNA]</scope>
    <source>
        <strain evidence="10 11">MAFF 305830</strain>
    </source>
</reference>
<evidence type="ECO:0000256" key="1">
    <source>
        <dbReference type="ARBA" id="ARBA00004123"/>
    </source>
</evidence>
<evidence type="ECO:0000313" key="11">
    <source>
        <dbReference type="Proteomes" id="UP000054097"/>
    </source>
</evidence>
<evidence type="ECO:0000256" key="6">
    <source>
        <dbReference type="ARBA" id="ARBA00023242"/>
    </source>
</evidence>
<evidence type="ECO:0000256" key="2">
    <source>
        <dbReference type="ARBA" id="ARBA00022723"/>
    </source>
</evidence>
<name>A0A0C3B7A5_SERVB</name>
<keyword evidence="4 7" id="KW-0863">Zinc-finger</keyword>
<protein>
    <recommendedName>
        <fullName evidence="9">C2H2-type domain-containing protein</fullName>
    </recommendedName>
</protein>
<dbReference type="OrthoDB" id="6077919at2759"/>
<keyword evidence="6" id="KW-0539">Nucleus</keyword>
<comment type="subcellular location">
    <subcellularLocation>
        <location evidence="1">Nucleus</location>
    </subcellularLocation>
</comment>
<dbReference type="SMART" id="SM00355">
    <property type="entry name" value="ZnF_C2H2"/>
    <property type="match status" value="2"/>
</dbReference>
<evidence type="ECO:0000256" key="7">
    <source>
        <dbReference type="PROSITE-ProRule" id="PRU00042"/>
    </source>
</evidence>
<dbReference type="GO" id="GO:0005634">
    <property type="term" value="C:nucleus"/>
    <property type="evidence" value="ECO:0007669"/>
    <property type="project" value="UniProtKB-SubCell"/>
</dbReference>
<keyword evidence="11" id="KW-1185">Reference proteome</keyword>
<gene>
    <name evidence="10" type="ORF">M408DRAFT_326451</name>
</gene>
<evidence type="ECO:0000256" key="8">
    <source>
        <dbReference type="SAM" id="MobiDB-lite"/>
    </source>
</evidence>
<dbReference type="GO" id="GO:0000981">
    <property type="term" value="F:DNA-binding transcription factor activity, RNA polymerase II-specific"/>
    <property type="evidence" value="ECO:0007669"/>
    <property type="project" value="TreeGrafter"/>
</dbReference>
<sequence length="455" mass="48657">MPRPHVLRPVHESLRPDPRNTQQPPGPVTFNLPHPVSGIGSSSPPDATLYPLPSRSMSYVAPSTPSLVDRTSRPALGVRRRALSASAPASGAAISKRKPLPKIYGCDGCGKKFDRPSTLKVHEAIHTGAKDHLCEYCTRAFTVQSNMKRHMRVCKHKPLSPPMSLCYILCASPPLAPHTNLLSSPSFRAMNQVDGNGSLIPVGTGPLNTHHTIASAHSGPPPMIQTDSGSVAMVPYHSPHAPPHPNTVKGYKAPMIIAAMFSVQQNVPASLSKLTLVHLECDIPLAPIVPHTNYVGLYTEPVKAKPPKAVEAAKSVPVETVSRSLKDDLQKYSYSKQPFTSTSTLTLAVSFSEDKGRKPPPSAPVVAASNQGTGVAAALVEHARTPQSTSISTGDKLLTVGLLNLPDICFEERNSYYPRSRYCYHPAEYDAIGLLPGPGILPVPSDDDRAILGSA</sequence>
<feature type="domain" description="C2H2-type" evidence="9">
    <location>
        <begin position="104"/>
        <end position="131"/>
    </location>
</feature>
<dbReference type="HOGENOM" id="CLU_601531_0_0_1"/>
<organism evidence="10 11">
    <name type="scientific">Serendipita vermifera MAFF 305830</name>
    <dbReference type="NCBI Taxonomy" id="933852"/>
    <lineage>
        <taxon>Eukaryota</taxon>
        <taxon>Fungi</taxon>
        <taxon>Dikarya</taxon>
        <taxon>Basidiomycota</taxon>
        <taxon>Agaricomycotina</taxon>
        <taxon>Agaricomycetes</taxon>
        <taxon>Sebacinales</taxon>
        <taxon>Serendipitaceae</taxon>
        <taxon>Serendipita</taxon>
    </lineage>
</organism>
<evidence type="ECO:0000256" key="3">
    <source>
        <dbReference type="ARBA" id="ARBA00022737"/>
    </source>
</evidence>
<dbReference type="InterPro" id="IPR013087">
    <property type="entry name" value="Znf_C2H2_type"/>
</dbReference>
<evidence type="ECO:0000313" key="10">
    <source>
        <dbReference type="EMBL" id="KIM32700.1"/>
    </source>
</evidence>